<keyword evidence="2" id="KW-1185">Reference proteome</keyword>
<name>A0A5N6SP43_ASPPS</name>
<evidence type="ECO:0000313" key="2">
    <source>
        <dbReference type="Proteomes" id="UP000325672"/>
    </source>
</evidence>
<protein>
    <submittedName>
        <fullName evidence="1">Uncharacterized protein</fullName>
    </submittedName>
</protein>
<sequence>MKSVCDFKFTIPPYAPVLSTAYEKMSRNNYLLTVVLLCQVHTQPGHIFRWDVQEMVYRQYTFRKPCGSLGLTSQITATST</sequence>
<accession>A0A5N6SP43</accession>
<organism evidence="1 2">
    <name type="scientific">Aspergillus pseudotamarii</name>
    <dbReference type="NCBI Taxonomy" id="132259"/>
    <lineage>
        <taxon>Eukaryota</taxon>
        <taxon>Fungi</taxon>
        <taxon>Dikarya</taxon>
        <taxon>Ascomycota</taxon>
        <taxon>Pezizomycotina</taxon>
        <taxon>Eurotiomycetes</taxon>
        <taxon>Eurotiomycetidae</taxon>
        <taxon>Eurotiales</taxon>
        <taxon>Aspergillaceae</taxon>
        <taxon>Aspergillus</taxon>
        <taxon>Aspergillus subgen. Circumdati</taxon>
    </lineage>
</organism>
<gene>
    <name evidence="1" type="ORF">BDV38DRAFT_252434</name>
</gene>
<evidence type="ECO:0000313" key="1">
    <source>
        <dbReference type="EMBL" id="KAE8135491.1"/>
    </source>
</evidence>
<dbReference type="OrthoDB" id="3690848at2759"/>
<dbReference type="GeneID" id="43639337"/>
<dbReference type="AlphaFoldDB" id="A0A5N6SP43"/>
<proteinExistence type="predicted"/>
<reference evidence="1 2" key="1">
    <citation type="submission" date="2019-04" db="EMBL/GenBank/DDBJ databases">
        <title>Friends and foes A comparative genomics study of 23 Aspergillus species from section Flavi.</title>
        <authorList>
            <consortium name="DOE Joint Genome Institute"/>
            <person name="Kjaerbolling I."/>
            <person name="Vesth T."/>
            <person name="Frisvad J.C."/>
            <person name="Nybo J.L."/>
            <person name="Theobald S."/>
            <person name="Kildgaard S."/>
            <person name="Isbrandt T."/>
            <person name="Kuo A."/>
            <person name="Sato A."/>
            <person name="Lyhne E.K."/>
            <person name="Kogle M.E."/>
            <person name="Wiebenga A."/>
            <person name="Kun R.S."/>
            <person name="Lubbers R.J."/>
            <person name="Makela M.R."/>
            <person name="Barry K."/>
            <person name="Chovatia M."/>
            <person name="Clum A."/>
            <person name="Daum C."/>
            <person name="Haridas S."/>
            <person name="He G."/>
            <person name="LaButti K."/>
            <person name="Lipzen A."/>
            <person name="Mondo S."/>
            <person name="Riley R."/>
            <person name="Salamov A."/>
            <person name="Simmons B.A."/>
            <person name="Magnuson J.K."/>
            <person name="Henrissat B."/>
            <person name="Mortensen U.H."/>
            <person name="Larsen T.O."/>
            <person name="Devries R.P."/>
            <person name="Grigoriev I.V."/>
            <person name="Machida M."/>
            <person name="Baker S.E."/>
            <person name="Andersen M.R."/>
        </authorList>
    </citation>
    <scope>NUCLEOTIDE SEQUENCE [LARGE SCALE GENOMIC DNA]</scope>
    <source>
        <strain evidence="1 2">CBS 117625</strain>
    </source>
</reference>
<dbReference type="Proteomes" id="UP000325672">
    <property type="component" value="Unassembled WGS sequence"/>
</dbReference>
<dbReference type="RefSeq" id="XP_031911554.1">
    <property type="nucleotide sequence ID" value="XM_032055127.1"/>
</dbReference>
<dbReference type="EMBL" id="ML743593">
    <property type="protein sequence ID" value="KAE8135491.1"/>
    <property type="molecule type" value="Genomic_DNA"/>
</dbReference>